<proteinExistence type="predicted"/>
<dbReference type="InterPro" id="IPR045155">
    <property type="entry name" value="Beta-lactam_cat"/>
</dbReference>
<keyword evidence="3" id="KW-0378">Hydrolase</keyword>
<dbReference type="Pfam" id="PF13354">
    <property type="entry name" value="Beta-lactamase2"/>
    <property type="match status" value="1"/>
</dbReference>
<dbReference type="Gene3D" id="3.40.710.10">
    <property type="entry name" value="DD-peptidase/beta-lactamase superfamily"/>
    <property type="match status" value="1"/>
</dbReference>
<feature type="chain" id="PRO_5047436243" evidence="1">
    <location>
        <begin position="20"/>
        <end position="300"/>
    </location>
</feature>
<comment type="caution">
    <text evidence="3">The sequence shown here is derived from an EMBL/GenBank/DDBJ whole genome shotgun (WGS) entry which is preliminary data.</text>
</comment>
<keyword evidence="1" id="KW-0732">Signal</keyword>
<evidence type="ECO:0000313" key="4">
    <source>
        <dbReference type="Proteomes" id="UP001501842"/>
    </source>
</evidence>
<dbReference type="InterPro" id="IPR012338">
    <property type="entry name" value="Beta-lactam/transpept-like"/>
</dbReference>
<dbReference type="InterPro" id="IPR000871">
    <property type="entry name" value="Beta-lactam_class-A"/>
</dbReference>
<dbReference type="PANTHER" id="PTHR35333">
    <property type="entry name" value="BETA-LACTAMASE"/>
    <property type="match status" value="1"/>
</dbReference>
<evidence type="ECO:0000313" key="3">
    <source>
        <dbReference type="EMBL" id="GAA2722608.1"/>
    </source>
</evidence>
<dbReference type="GO" id="GO:0016787">
    <property type="term" value="F:hydrolase activity"/>
    <property type="evidence" value="ECO:0007669"/>
    <property type="project" value="UniProtKB-KW"/>
</dbReference>
<feature type="domain" description="Beta-lactamase class A catalytic" evidence="2">
    <location>
        <begin position="130"/>
        <end position="270"/>
    </location>
</feature>
<reference evidence="4" key="1">
    <citation type="journal article" date="2019" name="Int. J. Syst. Evol. Microbiol.">
        <title>The Global Catalogue of Microorganisms (GCM) 10K type strain sequencing project: providing services to taxonomists for standard genome sequencing and annotation.</title>
        <authorList>
            <consortium name="The Broad Institute Genomics Platform"/>
            <consortium name="The Broad Institute Genome Sequencing Center for Infectious Disease"/>
            <person name="Wu L."/>
            <person name="Ma J."/>
        </authorList>
    </citation>
    <scope>NUCLEOTIDE SEQUENCE [LARGE SCALE GENOMIC DNA]</scope>
    <source>
        <strain evidence="4">JCM 8201</strain>
    </source>
</reference>
<sequence>MILKRVALGAVLAAALAFGGPDGGARLVEAVKPEAAAGGVPQTPAVAVRPKALDVKGLDRRIGRYLAGRVSGAGIMVLDRTTGLSYGFRRNEEFVTASAVKLDILMVLLQRRQKEGGRLSADERYDAGIMIRESDNKSADRLFLRAGGATGVNAVNRRSFGLKRTTAIDARCLDLLCWSLTSTTPADQVRLLQRLFTGPLSEANREFVLDLMREVVKEQKWGVGAAALEGDAVYNKNGWMTHQRDGDRWAVNSVGRIEGHGHDLLVAVMTSHNPSMGYGITTAERLVAEVADAFRKTSGP</sequence>
<protein>
    <submittedName>
        <fullName evidence="3">Serine hydrolase</fullName>
    </submittedName>
</protein>
<accession>A0ABP6GJ28</accession>
<evidence type="ECO:0000256" key="1">
    <source>
        <dbReference type="SAM" id="SignalP"/>
    </source>
</evidence>
<dbReference type="RefSeq" id="WP_344449555.1">
    <property type="nucleotide sequence ID" value="NZ_BAAATZ010000006.1"/>
</dbReference>
<gene>
    <name evidence="3" type="ORF">GCM10010439_15760</name>
</gene>
<evidence type="ECO:0000259" key="2">
    <source>
        <dbReference type="Pfam" id="PF13354"/>
    </source>
</evidence>
<dbReference type="EMBL" id="BAAATZ010000006">
    <property type="protein sequence ID" value="GAA2722608.1"/>
    <property type="molecule type" value="Genomic_DNA"/>
</dbReference>
<dbReference type="PANTHER" id="PTHR35333:SF3">
    <property type="entry name" value="BETA-LACTAMASE-TYPE TRANSPEPTIDASE FOLD CONTAINING PROTEIN"/>
    <property type="match status" value="1"/>
</dbReference>
<dbReference type="SUPFAM" id="SSF56601">
    <property type="entry name" value="beta-lactamase/transpeptidase-like"/>
    <property type="match status" value="1"/>
</dbReference>
<organism evidence="3 4">
    <name type="scientific">Actinocorallia aurantiaca</name>
    <dbReference type="NCBI Taxonomy" id="46204"/>
    <lineage>
        <taxon>Bacteria</taxon>
        <taxon>Bacillati</taxon>
        <taxon>Actinomycetota</taxon>
        <taxon>Actinomycetes</taxon>
        <taxon>Streptosporangiales</taxon>
        <taxon>Thermomonosporaceae</taxon>
        <taxon>Actinocorallia</taxon>
    </lineage>
</organism>
<feature type="signal peptide" evidence="1">
    <location>
        <begin position="1"/>
        <end position="19"/>
    </location>
</feature>
<dbReference type="Proteomes" id="UP001501842">
    <property type="component" value="Unassembled WGS sequence"/>
</dbReference>
<name>A0ABP6GJ28_9ACTN</name>
<keyword evidence="4" id="KW-1185">Reference proteome</keyword>